<dbReference type="InterPro" id="IPR038717">
    <property type="entry name" value="Tc1-like_DDE_dom"/>
</dbReference>
<dbReference type="PANTHER" id="PTHR30347">
    <property type="entry name" value="POTASSIUM CHANNEL RELATED"/>
    <property type="match status" value="1"/>
</dbReference>
<feature type="domain" description="Tc1-like transposase DDE" evidence="2">
    <location>
        <begin position="175"/>
        <end position="319"/>
    </location>
</feature>
<dbReference type="Proteomes" id="UP000180166">
    <property type="component" value="Chromosome"/>
</dbReference>
<dbReference type="AlphaFoldDB" id="A0ABC8B058"/>
<evidence type="ECO:0000256" key="1">
    <source>
        <dbReference type="SAM" id="MobiDB-lite"/>
    </source>
</evidence>
<dbReference type="InterPro" id="IPR052702">
    <property type="entry name" value="MscS-like_channel"/>
</dbReference>
<reference evidence="3 4" key="1">
    <citation type="submission" date="2016-10" db="EMBL/GenBank/DDBJ databases">
        <title>Genome sequence of Nocardia seriolae strain EM150506, isolated from Anguila japonica.</title>
        <authorList>
            <person name="Han H.-J."/>
        </authorList>
    </citation>
    <scope>NUCLEOTIDE SEQUENCE [LARGE SCALE GENOMIC DNA]</scope>
    <source>
        <strain evidence="3 4">EM150506</strain>
    </source>
</reference>
<dbReference type="NCBIfam" id="NF033545">
    <property type="entry name" value="transpos_IS630"/>
    <property type="match status" value="1"/>
</dbReference>
<proteinExistence type="predicted"/>
<dbReference type="SUPFAM" id="SSF46689">
    <property type="entry name" value="Homeodomain-like"/>
    <property type="match status" value="1"/>
</dbReference>
<dbReference type="Gene3D" id="3.30.420.10">
    <property type="entry name" value="Ribonuclease H-like superfamily/Ribonuclease H"/>
    <property type="match status" value="1"/>
</dbReference>
<dbReference type="KEGG" id="nsr:NS506_05531"/>
<dbReference type="InterPro" id="IPR009057">
    <property type="entry name" value="Homeodomain-like_sf"/>
</dbReference>
<dbReference type="InterPro" id="IPR012337">
    <property type="entry name" value="RNaseH-like_sf"/>
</dbReference>
<gene>
    <name evidence="3" type="ORF">NS506_05531</name>
</gene>
<protein>
    <recommendedName>
        <fullName evidence="2">Tc1-like transposase DDE domain-containing protein</fullName>
    </recommendedName>
</protein>
<name>A0ABC8B058_9NOCA</name>
<dbReference type="Pfam" id="PF13565">
    <property type="entry name" value="HTH_32"/>
    <property type="match status" value="1"/>
</dbReference>
<dbReference type="SUPFAM" id="SSF53098">
    <property type="entry name" value="Ribonuclease H-like"/>
    <property type="match status" value="1"/>
</dbReference>
<dbReference type="Pfam" id="PF11308">
    <property type="entry name" value="Glyco_hydro_129"/>
    <property type="match status" value="1"/>
</dbReference>
<dbReference type="PANTHER" id="PTHR30347:SF1">
    <property type="entry name" value="MECHANOSENSITIVE CHANNEL MSCK"/>
    <property type="match status" value="1"/>
</dbReference>
<organism evidence="3 4">
    <name type="scientific">Nocardia seriolae</name>
    <dbReference type="NCBI Taxonomy" id="37332"/>
    <lineage>
        <taxon>Bacteria</taxon>
        <taxon>Bacillati</taxon>
        <taxon>Actinomycetota</taxon>
        <taxon>Actinomycetes</taxon>
        <taxon>Mycobacteriales</taxon>
        <taxon>Nocardiaceae</taxon>
        <taxon>Nocardia</taxon>
    </lineage>
</organism>
<evidence type="ECO:0000313" key="3">
    <source>
        <dbReference type="EMBL" id="APA99577.1"/>
    </source>
</evidence>
<dbReference type="Pfam" id="PF13358">
    <property type="entry name" value="DDE_3"/>
    <property type="match status" value="1"/>
</dbReference>
<dbReference type="EMBL" id="CP017839">
    <property type="protein sequence ID" value="APA99577.1"/>
    <property type="molecule type" value="Genomic_DNA"/>
</dbReference>
<accession>A0ABC8B058</accession>
<dbReference type="InterPro" id="IPR021459">
    <property type="entry name" value="GH101-related"/>
</dbReference>
<dbReference type="InterPro" id="IPR047655">
    <property type="entry name" value="Transpos_IS630-like"/>
</dbReference>
<dbReference type="InterPro" id="IPR036397">
    <property type="entry name" value="RNaseH_sf"/>
</dbReference>
<sequence length="1114" mass="123108">MPPKVEPLKLSDTERQVLVGWSRRRKTAQALALRSRIVLACAESGSNSEVARQLGVSRETVRKWRTRFERDRLEGLSDEPRPGAPRKITDEQVEHVITTTLETSPPQRDTHWSTRSMAQATGMSQSAVSRIWRAFGLKPHLVETWKLSTDPLFVDKVRDVVGLYMNPPQNALVLCVDEKSQMQALDRTAPTLPIMPTTPARMTHDYVRNGTTNLFAALDVASGSVIAEHYARHRHQEFLRFLKTIDTAVPAEFDLHLVCDNYGTHKTPAVKKWLLRHPRFHVHFTPTSASWLNLVERWFAELTNRKLRRSAHRSVTELKADVQAWINAWNADPKPFVWTKTADEILETLAAYCQRINDSRHEHENRGAITAPAQRAAGGQTIHERHEHIQHHHFGLPPGNLGQRGRAVPDAAGLVALGGEGADQRLPHRGFVVDHQYTHPTDHTDDHHLRFLIRLSCRSLSVSGMRLRIPHRTPTVLAILGVAAAGLTGCGKDAAAPTVRLDGNYVVIAMAGGTARVDTRTLGVTADSEGKGYELSAPAGDPLGTNGPVRLTGSTATWTYPDRALSVSATAEDGRLRVSVHSDRDGSLRWPLTGRDNASAAVQIPRGEGLSLPVRDPFWNGPDTGLAGESLPLTSGLTMPFWGYRVGDRGVGYIVPTDVGSTVTLKSENGRLIADGAHDFDDRAGTRDYTVDFALTDASPVAAAADYRAWLIGHGEFRSLRDKMDKNPEIARLPGAFHAYLFGDAKSPETIRRMKDLGLSKMWLGYDSGDDPMSRAAVTAAKDAGYLAGPYDSWANAQDPATADNPSSRWPGTVWPEGCVHDAKGTAETGFGGRGCYLSSQALEKDPQLYRDRYAAMTGNGANSYFLDVDAAGEFFDDYSPGHPMTQRQDRDNRLARMRWLAEDRKTVLGSEAAGAWAAPVLDFDHGAQNPISDRLWKLQRDRQTWGAWYPANAPKVFFKPVDLPADLVTAMFDPVYRVPLYETVLHDSLVNVDRWELSYYKLPHQETMRALTAILNNTPLNFVIDGATLDEHGAEMARLQQFFAPLHERAATLPMTDFRWLTDDHLVQRSVFGDGELTVTANFGASDHDGLPGGCVDAQLKGDSAPRRLCPAR</sequence>
<evidence type="ECO:0000259" key="2">
    <source>
        <dbReference type="Pfam" id="PF13358"/>
    </source>
</evidence>
<feature type="region of interest" description="Disordered" evidence="1">
    <location>
        <begin position="99"/>
        <end position="120"/>
    </location>
</feature>
<evidence type="ECO:0000313" key="4">
    <source>
        <dbReference type="Proteomes" id="UP000180166"/>
    </source>
</evidence>